<feature type="transmembrane region" description="Helical" evidence="8">
    <location>
        <begin position="152"/>
        <end position="171"/>
    </location>
</feature>
<organism evidence="9 10">
    <name type="scientific">Candidatus Falkowbacteria bacterium CG11_big_fil_rev_8_21_14_0_20_39_10</name>
    <dbReference type="NCBI Taxonomy" id="1974570"/>
    <lineage>
        <taxon>Bacteria</taxon>
        <taxon>Candidatus Falkowiibacteriota</taxon>
    </lineage>
</organism>
<dbReference type="Proteomes" id="UP000230869">
    <property type="component" value="Unassembled WGS sequence"/>
</dbReference>
<evidence type="ECO:0000313" key="9">
    <source>
        <dbReference type="EMBL" id="PIR13306.1"/>
    </source>
</evidence>
<protein>
    <recommendedName>
        <fullName evidence="11">AI-2E family transporter</fullName>
    </recommendedName>
</protein>
<feature type="transmembrane region" description="Helical" evidence="8">
    <location>
        <begin position="248"/>
        <end position="280"/>
    </location>
</feature>
<evidence type="ECO:0000256" key="5">
    <source>
        <dbReference type="ARBA" id="ARBA00022692"/>
    </source>
</evidence>
<comment type="similarity">
    <text evidence="2">Belongs to the autoinducer-2 exporter (AI-2E) (TC 2.A.86) family.</text>
</comment>
<evidence type="ECO:0000256" key="4">
    <source>
        <dbReference type="ARBA" id="ARBA00022475"/>
    </source>
</evidence>
<keyword evidence="7 8" id="KW-0472">Membrane</keyword>
<dbReference type="PANTHER" id="PTHR21716:SF53">
    <property type="entry name" value="PERMEASE PERM-RELATED"/>
    <property type="match status" value="1"/>
</dbReference>
<keyword evidence="6 8" id="KW-1133">Transmembrane helix</keyword>
<evidence type="ECO:0000256" key="6">
    <source>
        <dbReference type="ARBA" id="ARBA00022989"/>
    </source>
</evidence>
<accession>A0A2M6K943</accession>
<evidence type="ECO:0000256" key="1">
    <source>
        <dbReference type="ARBA" id="ARBA00004651"/>
    </source>
</evidence>
<keyword evidence="4" id="KW-1003">Cell membrane</keyword>
<keyword evidence="5 8" id="KW-0812">Transmembrane</keyword>
<gene>
    <name evidence="9" type="ORF">COV49_02690</name>
</gene>
<evidence type="ECO:0000256" key="2">
    <source>
        <dbReference type="ARBA" id="ARBA00009773"/>
    </source>
</evidence>
<feature type="transmembrane region" description="Helical" evidence="8">
    <location>
        <begin position="7"/>
        <end position="29"/>
    </location>
</feature>
<name>A0A2M6K943_9BACT</name>
<dbReference type="GO" id="GO:0055085">
    <property type="term" value="P:transmembrane transport"/>
    <property type="evidence" value="ECO:0007669"/>
    <property type="project" value="TreeGrafter"/>
</dbReference>
<dbReference type="GO" id="GO:0005886">
    <property type="term" value="C:plasma membrane"/>
    <property type="evidence" value="ECO:0007669"/>
    <property type="project" value="UniProtKB-SubCell"/>
</dbReference>
<evidence type="ECO:0000256" key="3">
    <source>
        <dbReference type="ARBA" id="ARBA00022448"/>
    </source>
</evidence>
<proteinExistence type="inferred from homology"/>
<feature type="transmembrane region" description="Helical" evidence="8">
    <location>
        <begin position="35"/>
        <end position="53"/>
    </location>
</feature>
<evidence type="ECO:0008006" key="11">
    <source>
        <dbReference type="Google" id="ProtNLM"/>
    </source>
</evidence>
<dbReference type="AlphaFoldDB" id="A0A2M6K943"/>
<evidence type="ECO:0000313" key="10">
    <source>
        <dbReference type="Proteomes" id="UP000230869"/>
    </source>
</evidence>
<dbReference type="Pfam" id="PF01594">
    <property type="entry name" value="AI-2E_transport"/>
    <property type="match status" value="1"/>
</dbReference>
<evidence type="ECO:0000256" key="7">
    <source>
        <dbReference type="ARBA" id="ARBA00023136"/>
    </source>
</evidence>
<feature type="transmembrane region" description="Helical" evidence="8">
    <location>
        <begin position="205"/>
        <end position="228"/>
    </location>
</feature>
<keyword evidence="3" id="KW-0813">Transport</keyword>
<dbReference type="InterPro" id="IPR002549">
    <property type="entry name" value="AI-2E-like"/>
</dbReference>
<dbReference type="EMBL" id="PCWW01000045">
    <property type="protein sequence ID" value="PIR13306.1"/>
    <property type="molecule type" value="Genomic_DNA"/>
</dbReference>
<comment type="subcellular location">
    <subcellularLocation>
        <location evidence="1">Cell membrane</location>
        <topology evidence="1">Multi-pass membrane protein</topology>
    </subcellularLocation>
</comment>
<reference evidence="9 10" key="1">
    <citation type="submission" date="2017-09" db="EMBL/GenBank/DDBJ databases">
        <title>Depth-based differentiation of microbial function through sediment-hosted aquifers and enrichment of novel symbionts in the deep terrestrial subsurface.</title>
        <authorList>
            <person name="Probst A.J."/>
            <person name="Ladd B."/>
            <person name="Jarett J.K."/>
            <person name="Geller-Mcgrath D.E."/>
            <person name="Sieber C.M."/>
            <person name="Emerson J.B."/>
            <person name="Anantharaman K."/>
            <person name="Thomas B.C."/>
            <person name="Malmstrom R."/>
            <person name="Stieglmeier M."/>
            <person name="Klingl A."/>
            <person name="Woyke T."/>
            <person name="Ryan C.M."/>
            <person name="Banfield J.F."/>
        </authorList>
    </citation>
    <scope>NUCLEOTIDE SEQUENCE [LARGE SCALE GENOMIC DNA]</scope>
    <source>
        <strain evidence="9">CG11_big_fil_rev_8_21_14_0_20_39_10</strain>
    </source>
</reference>
<evidence type="ECO:0000256" key="8">
    <source>
        <dbReference type="SAM" id="Phobius"/>
    </source>
</evidence>
<sequence>MEPKKYLNIHISTLTILKVIFILIAFYFLYLVKDILAIMFVSLVLASALSPSVDWMQRRRIPRPLGIVFIYLTLLIIISSAVYLIIPPIIEQINDLSKNFPYYFEKIMERLIGFRDYALEYGFLDNIKTGLNAVSANLQTAAGGVFSTVTGIFGSIISFFLVLVFTFYMLAEKDAMRKIVWSVAPIQHQPYIMQLISRMQVKIGLWLRGQLILSLIIFILIFTGLKILGVKYALTLALIAGLTEFVPYLGPILAAIPAIFLSLTQSPMLALFVAVLYYIVQLVENNIIVPKVMQKVVGLNPIVSITVLLIGFKVAGVVGAVLSIPVATALSVFVMDIFERRGQRA</sequence>
<comment type="caution">
    <text evidence="9">The sequence shown here is derived from an EMBL/GenBank/DDBJ whole genome shotgun (WGS) entry which is preliminary data.</text>
</comment>
<feature type="transmembrane region" description="Helical" evidence="8">
    <location>
        <begin position="65"/>
        <end position="86"/>
    </location>
</feature>
<dbReference type="PANTHER" id="PTHR21716">
    <property type="entry name" value="TRANSMEMBRANE PROTEIN"/>
    <property type="match status" value="1"/>
</dbReference>
<feature type="transmembrane region" description="Helical" evidence="8">
    <location>
        <begin position="318"/>
        <end position="338"/>
    </location>
</feature>